<keyword evidence="8" id="KW-0677">Repeat</keyword>
<keyword evidence="9" id="KW-0539">Nucleus</keyword>
<dbReference type="EMBL" id="OU963899">
    <property type="protein sequence ID" value="CAH0406737.1"/>
    <property type="molecule type" value="Genomic_DNA"/>
</dbReference>
<evidence type="ECO:0000256" key="2">
    <source>
        <dbReference type="ARBA" id="ARBA00004496"/>
    </source>
</evidence>
<accession>A0ABN8BA97</accession>
<dbReference type="SUPFAM" id="SSF50998">
    <property type="entry name" value="Quinoprotein alcohol dehydrogenase-like"/>
    <property type="match status" value="1"/>
</dbReference>
<reference evidence="10" key="1">
    <citation type="submission" date="2021-12" db="EMBL/GenBank/DDBJ databases">
        <authorList>
            <person name="King R."/>
        </authorList>
    </citation>
    <scope>NUCLEOTIDE SEQUENCE</scope>
</reference>
<proteinExistence type="inferred from homology"/>
<evidence type="ECO:0000256" key="8">
    <source>
        <dbReference type="ARBA" id="ARBA00022737"/>
    </source>
</evidence>
<dbReference type="Pfam" id="PF00400">
    <property type="entry name" value="WD40"/>
    <property type="match status" value="7"/>
</dbReference>
<keyword evidence="6" id="KW-0963">Cytoplasm</keyword>
<dbReference type="Gene3D" id="2.130.10.10">
    <property type="entry name" value="YVTN repeat-like/Quinoprotein amine dehydrogenase"/>
    <property type="match status" value="4"/>
</dbReference>
<sequence>MKLSIEQIYTSIGCNRIPEIVDWNSEGLVCFGASHAVVIYNTNQKEKDPHTVCHHHTSRVNSVKWLRKPQNESCTEFVSCSADKTAAIWTLCNGVWEVTGKLVGHTNGITCIYGLYTEGDDLILFTGSIDSTVKVWERIDGSTTLKQTISLNSGLCLTLHVHLLPVVNKPVLFCALDDHKIHVFAGDEEYHRVHTIIGHEDWVRGLDVLDVDDSSIMLASASQDTYIRLWCIQQHIQTQPTAEIRVEEKVFQAYEQNWSVKLEAVLAGHEGWVYGVQWHPYVIDQDTNRKQPVYRLLSSSLDKTLIVWEPEAGGDRGEGGAWVERVRVGEVGGNGLGFYGSRFGPNGTSFMGHGYNGSFHIWNLSEESGQWQPSVVCGGHFGSVEDARWEPQGRYLVSVSTDQTTRLHAPWGRPGHQPEWHEIARPQVHGYDLASLAIVDATTFVSAAEEKVIRVFRAPHNFLQNYRNIVGEALVDEANANIAEGASVPSLGLSNKAVFSEGPGDDDDGYFVPANLTEPPTEESLMQNTLWPETHKLYGHGYEVHALAATADVLASACRATTAAHAAVLLWDTTSWQQIQELVSHQLTVTQLEFSPDSQRLVSVSRDRRWTLYQRRQGSKLFDVVATTDKTNGVHTRIIWCCAWAIDSTMFGTGSRDGKVCLWSKTNNKTDSSIGEYGLVGSPLEVNISVTAIAFAPVESESKIIAIGFETGKIRIYGFSETWSLLREMDNSAAHHLTVSRLAFRPRRLEATRLEATRLEATRLELASCGADHFLRIHAITVTR</sequence>
<evidence type="ECO:0000256" key="7">
    <source>
        <dbReference type="ARBA" id="ARBA00022574"/>
    </source>
</evidence>
<comment type="pathway">
    <text evidence="3">tRNA modification; 5-methoxycarbonylmethyl-2-thiouridine-tRNA biosynthesis.</text>
</comment>
<dbReference type="PANTHER" id="PTHR44111:SF1">
    <property type="entry name" value="ELONGATOR COMPLEX PROTEIN 2"/>
    <property type="match status" value="1"/>
</dbReference>
<evidence type="ECO:0000256" key="6">
    <source>
        <dbReference type="ARBA" id="ARBA00022490"/>
    </source>
</evidence>
<evidence type="ECO:0000313" key="11">
    <source>
        <dbReference type="Proteomes" id="UP001153292"/>
    </source>
</evidence>
<organism evidence="10 11">
    <name type="scientific">Chilo suppressalis</name>
    <name type="common">Asiatic rice borer moth</name>
    <dbReference type="NCBI Taxonomy" id="168631"/>
    <lineage>
        <taxon>Eukaryota</taxon>
        <taxon>Metazoa</taxon>
        <taxon>Ecdysozoa</taxon>
        <taxon>Arthropoda</taxon>
        <taxon>Hexapoda</taxon>
        <taxon>Insecta</taxon>
        <taxon>Pterygota</taxon>
        <taxon>Neoptera</taxon>
        <taxon>Endopterygota</taxon>
        <taxon>Lepidoptera</taxon>
        <taxon>Glossata</taxon>
        <taxon>Ditrysia</taxon>
        <taxon>Pyraloidea</taxon>
        <taxon>Crambidae</taxon>
        <taxon>Crambinae</taxon>
        <taxon>Chilo</taxon>
    </lineage>
</organism>
<comment type="similarity">
    <text evidence="4">Belongs to the WD repeat ELP2 family.</text>
</comment>
<protein>
    <recommendedName>
        <fullName evidence="5">Elongator complex protein 2</fullName>
    </recommendedName>
</protein>
<dbReference type="InterPro" id="IPR001680">
    <property type="entry name" value="WD40_rpt"/>
</dbReference>
<evidence type="ECO:0000256" key="1">
    <source>
        <dbReference type="ARBA" id="ARBA00004123"/>
    </source>
</evidence>
<name>A0ABN8BA97_CHISP</name>
<dbReference type="InterPro" id="IPR011047">
    <property type="entry name" value="Quinoprotein_ADH-like_sf"/>
</dbReference>
<dbReference type="PANTHER" id="PTHR44111">
    <property type="entry name" value="ELONGATOR COMPLEX PROTEIN 2"/>
    <property type="match status" value="1"/>
</dbReference>
<keyword evidence="7" id="KW-0853">WD repeat</keyword>
<evidence type="ECO:0000256" key="9">
    <source>
        <dbReference type="ARBA" id="ARBA00023242"/>
    </source>
</evidence>
<evidence type="ECO:0000313" key="10">
    <source>
        <dbReference type="EMBL" id="CAH0406737.1"/>
    </source>
</evidence>
<dbReference type="Proteomes" id="UP001153292">
    <property type="component" value="Chromosome 6"/>
</dbReference>
<dbReference type="SMART" id="SM00320">
    <property type="entry name" value="WD40"/>
    <property type="match status" value="11"/>
</dbReference>
<evidence type="ECO:0000256" key="3">
    <source>
        <dbReference type="ARBA" id="ARBA00005043"/>
    </source>
</evidence>
<dbReference type="InterPro" id="IPR037289">
    <property type="entry name" value="Elp2"/>
</dbReference>
<evidence type="ECO:0000256" key="4">
    <source>
        <dbReference type="ARBA" id="ARBA00005881"/>
    </source>
</evidence>
<dbReference type="InterPro" id="IPR015943">
    <property type="entry name" value="WD40/YVTN_repeat-like_dom_sf"/>
</dbReference>
<keyword evidence="11" id="KW-1185">Reference proteome</keyword>
<comment type="subcellular location">
    <subcellularLocation>
        <location evidence="2">Cytoplasm</location>
    </subcellularLocation>
    <subcellularLocation>
        <location evidence="1">Nucleus</location>
    </subcellularLocation>
</comment>
<gene>
    <name evidence="10" type="ORF">CHILSU_LOCUS10120</name>
</gene>
<evidence type="ECO:0000256" key="5">
    <source>
        <dbReference type="ARBA" id="ARBA00020267"/>
    </source>
</evidence>